<evidence type="ECO:0000313" key="3">
    <source>
        <dbReference type="EMBL" id="ABR54344.1"/>
    </source>
</evidence>
<dbReference type="AlphaFoldDB" id="A6UPC2"/>
<feature type="transmembrane region" description="Helical" evidence="1">
    <location>
        <begin position="7"/>
        <end position="27"/>
    </location>
</feature>
<dbReference type="RefSeq" id="WP_011972247.1">
    <property type="nucleotide sequence ID" value="NC_009634.1"/>
</dbReference>
<feature type="domain" description="Transcription regulator TrmB C-terminal" evidence="2">
    <location>
        <begin position="43"/>
        <end position="116"/>
    </location>
</feature>
<dbReference type="EMBL" id="CP000742">
    <property type="protein sequence ID" value="ABR54344.1"/>
    <property type="molecule type" value="Genomic_DNA"/>
</dbReference>
<dbReference type="HOGENOM" id="CLU_1105215_0_0_2"/>
<evidence type="ECO:0000313" key="4">
    <source>
        <dbReference type="Proteomes" id="UP000001107"/>
    </source>
</evidence>
<evidence type="ECO:0000259" key="2">
    <source>
        <dbReference type="Pfam" id="PF11495"/>
    </source>
</evidence>
<keyword evidence="1" id="KW-0812">Transmembrane</keyword>
<keyword evidence="1" id="KW-0472">Membrane</keyword>
<reference evidence="3" key="1">
    <citation type="submission" date="2007-06" db="EMBL/GenBank/DDBJ databases">
        <title>Complete sequence of Methanococcus vannielii SB.</title>
        <authorList>
            <consortium name="US DOE Joint Genome Institute"/>
            <person name="Copeland A."/>
            <person name="Lucas S."/>
            <person name="Lapidus A."/>
            <person name="Barry K."/>
            <person name="Glavina del Rio T."/>
            <person name="Dalin E."/>
            <person name="Tice H."/>
            <person name="Pitluck S."/>
            <person name="Chain P."/>
            <person name="Malfatti S."/>
            <person name="Shin M."/>
            <person name="Vergez L."/>
            <person name="Schmutz J."/>
            <person name="Larimer F."/>
            <person name="Land M."/>
            <person name="Hauser L."/>
            <person name="Kyrpides N."/>
            <person name="Anderson I."/>
            <person name="Sieprawska-Lupa M."/>
            <person name="Whitman W.B."/>
            <person name="Richardson P."/>
        </authorList>
    </citation>
    <scope>NUCLEOTIDE SEQUENCE [LARGE SCALE GENOMIC DNA]</scope>
    <source>
        <strain evidence="3">SB</strain>
    </source>
</reference>
<accession>A6UPC2</accession>
<protein>
    <recommendedName>
        <fullName evidence="2">Transcription regulator TrmB C-terminal domain-containing protein</fullName>
    </recommendedName>
</protein>
<keyword evidence="1" id="KW-1133">Transmembrane helix</keyword>
<keyword evidence="4" id="KW-1185">Reference proteome</keyword>
<name>A6UPC2_METVS</name>
<dbReference type="eggNOG" id="arCOG03414">
    <property type="taxonomic scope" value="Archaea"/>
</dbReference>
<dbReference type="KEGG" id="mvn:Mevan_0437"/>
<dbReference type="GeneID" id="5325438"/>
<dbReference type="STRING" id="406327.Mevan_0437"/>
<proteinExistence type="predicted"/>
<gene>
    <name evidence="3" type="ordered locus">Mevan_0437</name>
</gene>
<dbReference type="OrthoDB" id="65805at2157"/>
<organism evidence="3 4">
    <name type="scientific">Methanococcus vannielii (strain ATCC 35089 / DSM 1224 / JCM 13029 / OCM 148 / SB)</name>
    <dbReference type="NCBI Taxonomy" id="406327"/>
    <lineage>
        <taxon>Archaea</taxon>
        <taxon>Methanobacteriati</taxon>
        <taxon>Methanobacteriota</taxon>
        <taxon>Methanomada group</taxon>
        <taxon>Methanococci</taxon>
        <taxon>Methanococcales</taxon>
        <taxon>Methanococcaceae</taxon>
        <taxon>Methanococcus</taxon>
    </lineage>
</organism>
<dbReference type="Proteomes" id="UP000001107">
    <property type="component" value="Chromosome"/>
</dbReference>
<evidence type="ECO:0000256" key="1">
    <source>
        <dbReference type="SAM" id="Phobius"/>
    </source>
</evidence>
<dbReference type="Pfam" id="PF11495">
    <property type="entry name" value="Regulator_TrmB"/>
    <property type="match status" value="1"/>
</dbReference>
<dbReference type="InterPro" id="IPR021586">
    <property type="entry name" value="Tscrpt_reg_TrmB_C"/>
</dbReference>
<sequence length="250" mass="27679">MKKIGILELLVVVSIVATTVAIGYNFLTPTSQRYVFDGEEMYKCAWVSETILTKGFPLYANIEGRYTLDGLEFSDTVQILSAKGGTITALYNDREITIGGKLASSENIAANKIYLRPLGNTLLRYNIESITGTSFSDISKKISLDQNEVTVLAIILDGTFAVDSKSFTPTEQLKIMNYFKSETNSPKINFVDGGLILKGRLNLNDLKNLDDIIDVEKIVTSNLTVSIILNETKSEINMSNYENAKVATWM</sequence>